<dbReference type="AlphaFoldDB" id="A0A6P1BW68"/>
<name>A0A6P1BW68_9BRAD</name>
<feature type="transmembrane region" description="Helical" evidence="2">
    <location>
        <begin position="78"/>
        <end position="97"/>
    </location>
</feature>
<keyword evidence="2" id="KW-1133">Transmembrane helix</keyword>
<reference evidence="3 4" key="1">
    <citation type="journal article" date="2020" name="Arch. Microbiol.">
        <title>Bradyrhizobium uaiense sp. nov., a new highly efficient cowpea symbiont.</title>
        <authorList>
            <person name="Cabral Michel D."/>
            <person name="Azarias Guimaraes A."/>
            <person name="Martins da Costa E."/>
            <person name="Soares de Carvalho T."/>
            <person name="Balsanelli E."/>
            <person name="Willems A."/>
            <person name="Maltempi de Souza E."/>
            <person name="de Souza Moreira F.M."/>
        </authorList>
    </citation>
    <scope>NUCLEOTIDE SEQUENCE [LARGE SCALE GENOMIC DNA]</scope>
    <source>
        <strain evidence="3 4">UFLA 03-164</strain>
    </source>
</reference>
<evidence type="ECO:0000256" key="2">
    <source>
        <dbReference type="SAM" id="Phobius"/>
    </source>
</evidence>
<organism evidence="3 4">
    <name type="scientific">Bradyrhizobium uaiense</name>
    <dbReference type="NCBI Taxonomy" id="2594946"/>
    <lineage>
        <taxon>Bacteria</taxon>
        <taxon>Pseudomonadati</taxon>
        <taxon>Pseudomonadota</taxon>
        <taxon>Alphaproteobacteria</taxon>
        <taxon>Hyphomicrobiales</taxon>
        <taxon>Nitrobacteraceae</taxon>
        <taxon>Bradyrhizobium</taxon>
    </lineage>
</organism>
<evidence type="ECO:0000313" key="3">
    <source>
        <dbReference type="EMBL" id="NEV02505.1"/>
    </source>
</evidence>
<feature type="region of interest" description="Disordered" evidence="1">
    <location>
        <begin position="118"/>
        <end position="145"/>
    </location>
</feature>
<proteinExistence type="predicted"/>
<dbReference type="Proteomes" id="UP000468531">
    <property type="component" value="Unassembled WGS sequence"/>
</dbReference>
<evidence type="ECO:0000313" key="4">
    <source>
        <dbReference type="Proteomes" id="UP000468531"/>
    </source>
</evidence>
<feature type="transmembrane region" description="Helical" evidence="2">
    <location>
        <begin position="43"/>
        <end position="66"/>
    </location>
</feature>
<accession>A0A6P1BW68</accession>
<gene>
    <name evidence="3" type="ORF">FNJ47_44125</name>
</gene>
<keyword evidence="2" id="KW-0472">Membrane</keyword>
<keyword evidence="2" id="KW-0812">Transmembrane</keyword>
<feature type="compositionally biased region" description="Pro residues" evidence="1">
    <location>
        <begin position="133"/>
        <end position="145"/>
    </location>
</feature>
<protein>
    <submittedName>
        <fullName evidence="3">Uncharacterized protein</fullName>
    </submittedName>
</protein>
<comment type="caution">
    <text evidence="3">The sequence shown here is derived from an EMBL/GenBank/DDBJ whole genome shotgun (WGS) entry which is preliminary data.</text>
</comment>
<sequence length="145" mass="14851">MILITPLLSGAAQAAGALGDLVGSLLKAIDPAAGWFDDPADGGLGMVMSGLAGIAAALLVAILLSVYFRTGYRSTSDIVKHSFATALVLGLLGFAVYDMRHDMRDYFGLNASPSDTGTNLPSTGLLGSRRSPPVVPAPPIKPLAI</sequence>
<keyword evidence="4" id="KW-1185">Reference proteome</keyword>
<evidence type="ECO:0000256" key="1">
    <source>
        <dbReference type="SAM" id="MobiDB-lite"/>
    </source>
</evidence>
<dbReference type="EMBL" id="VKHP01000367">
    <property type="protein sequence ID" value="NEV02505.1"/>
    <property type="molecule type" value="Genomic_DNA"/>
</dbReference>